<feature type="transmembrane region" description="Helical" evidence="9">
    <location>
        <begin position="343"/>
        <end position="359"/>
    </location>
</feature>
<evidence type="ECO:0000256" key="5">
    <source>
        <dbReference type="ARBA" id="ARBA00022692"/>
    </source>
</evidence>
<evidence type="ECO:0000313" key="12">
    <source>
        <dbReference type="Proteomes" id="UP000249782"/>
    </source>
</evidence>
<dbReference type="InterPro" id="IPR038731">
    <property type="entry name" value="RgtA/B/C-like"/>
</dbReference>
<dbReference type="GO" id="GO:0016763">
    <property type="term" value="F:pentosyltransferase activity"/>
    <property type="evidence" value="ECO:0007669"/>
    <property type="project" value="TreeGrafter"/>
</dbReference>
<comment type="subcellular location">
    <subcellularLocation>
        <location evidence="1">Cell membrane</location>
        <topology evidence="1">Multi-pass membrane protein</topology>
    </subcellularLocation>
</comment>
<dbReference type="EMBL" id="QLOE01000009">
    <property type="protein sequence ID" value="RAO78657.1"/>
    <property type="molecule type" value="Genomic_DNA"/>
</dbReference>
<evidence type="ECO:0000256" key="9">
    <source>
        <dbReference type="SAM" id="Phobius"/>
    </source>
</evidence>
<keyword evidence="12" id="KW-1185">Reference proteome</keyword>
<evidence type="ECO:0000256" key="1">
    <source>
        <dbReference type="ARBA" id="ARBA00004651"/>
    </source>
</evidence>
<evidence type="ECO:0000313" key="11">
    <source>
        <dbReference type="EMBL" id="RAO78657.1"/>
    </source>
</evidence>
<keyword evidence="5 9" id="KW-0812">Transmembrane</keyword>
<accession>A0A328P8F0</accession>
<evidence type="ECO:0000256" key="2">
    <source>
        <dbReference type="ARBA" id="ARBA00022475"/>
    </source>
</evidence>
<evidence type="ECO:0000256" key="4">
    <source>
        <dbReference type="ARBA" id="ARBA00022679"/>
    </source>
</evidence>
<dbReference type="InterPro" id="IPR050297">
    <property type="entry name" value="LipidA_mod_glycosyltrf_83"/>
</dbReference>
<feature type="domain" description="Glycosyltransferase RgtA/B/C/D-like" evidence="10">
    <location>
        <begin position="94"/>
        <end position="240"/>
    </location>
</feature>
<evidence type="ECO:0000259" key="10">
    <source>
        <dbReference type="Pfam" id="PF13231"/>
    </source>
</evidence>
<keyword evidence="2" id="KW-1003">Cell membrane</keyword>
<feature type="transmembrane region" description="Helical" evidence="9">
    <location>
        <begin position="115"/>
        <end position="134"/>
    </location>
</feature>
<dbReference type="GO" id="GO:0005886">
    <property type="term" value="C:plasma membrane"/>
    <property type="evidence" value="ECO:0007669"/>
    <property type="project" value="UniProtKB-SubCell"/>
</dbReference>
<feature type="transmembrane region" description="Helical" evidence="9">
    <location>
        <begin position="190"/>
        <end position="221"/>
    </location>
</feature>
<evidence type="ECO:0000256" key="3">
    <source>
        <dbReference type="ARBA" id="ARBA00022676"/>
    </source>
</evidence>
<evidence type="ECO:0000256" key="6">
    <source>
        <dbReference type="ARBA" id="ARBA00022989"/>
    </source>
</evidence>
<comment type="caution">
    <text evidence="11">The sequence shown here is derived from an EMBL/GenBank/DDBJ whole genome shotgun (WGS) entry which is preliminary data.</text>
</comment>
<feature type="transmembrane region" description="Helical" evidence="9">
    <location>
        <begin position="394"/>
        <end position="411"/>
    </location>
</feature>
<feature type="region of interest" description="Disordered" evidence="8">
    <location>
        <begin position="12"/>
        <end position="33"/>
    </location>
</feature>
<keyword evidence="3" id="KW-0328">Glycosyltransferase</keyword>
<feature type="transmembrane region" description="Helical" evidence="9">
    <location>
        <begin position="155"/>
        <end position="178"/>
    </location>
</feature>
<reference evidence="11 12" key="1">
    <citation type="submission" date="2018-06" db="EMBL/GenBank/DDBJ databases">
        <title>Draft genome sequence of hyperthermophilic methanogen Methanothermobacter tenebrarum sp. MCM-B 1447.</title>
        <authorList>
            <person name="Pore S.D."/>
            <person name="Dagar S."/>
            <person name="Dhakephalkar P.K."/>
        </authorList>
    </citation>
    <scope>NUCLEOTIDE SEQUENCE [LARGE SCALE GENOMIC DNA]</scope>
    <source>
        <strain evidence="11 12">MCM B 1447</strain>
    </source>
</reference>
<sequence>MDRSIQELLESSKLKGSRGSSMKSTMKPRVRGDRPSLSFDKKIFILLALIVSIIAWKLVTIQSNLGVYYWDIFLYLNNALRMAHLGSSDTLYLPPLLPAILSVFFRLGFVGEYTIFIVGGVFYILAAAGMYLLLRLRFDEIESLAGALTFASSTLVLAWAVTGSTDIPAISLSIWAIYFTLLAKRKDKRFYYLAFPVAMAAFLTRYTSALIIIPILLVIIMDSKPRFREITKGIILGILLYSPFGLFFYRNLKNPLPFLGQFTETAKGSVTAINPGYNPDSLYYLRHLPEYLSALPSDNYMLIINPSSASPSPLAYLIVAIILVGVILHIIHNRTILDGVETRRLGVFLLLSIALIVIFGRISYALAEVLIFLWALSIYWLLKGRGLDNLDINLVMVTWFLSFLYMHSFHLVKVDRYIIPILPALAYAMPLSIDEISQTLNLGHGRRLFSILVMVLMLSSATYYMWGMPHDYPIVDAEREAAQWLKTYDPNYHNKVIASDRGPAFTWYLKDYVFTRRINENNSELFYRLFYKLKPDYYIYWSTSKPRIYGYKVIYNKNGVIIAEKIPP</sequence>
<feature type="transmembrane region" description="Helical" evidence="9">
    <location>
        <begin position="448"/>
        <end position="466"/>
    </location>
</feature>
<dbReference type="PANTHER" id="PTHR33908">
    <property type="entry name" value="MANNOSYLTRANSFERASE YKCB-RELATED"/>
    <property type="match status" value="1"/>
</dbReference>
<gene>
    <name evidence="11" type="ORF">DPC56_06685</name>
</gene>
<protein>
    <recommendedName>
        <fullName evidence="10">Glycosyltransferase RgtA/B/C/D-like domain-containing protein</fullName>
    </recommendedName>
</protein>
<evidence type="ECO:0000256" key="7">
    <source>
        <dbReference type="ARBA" id="ARBA00023136"/>
    </source>
</evidence>
<feature type="transmembrane region" description="Helical" evidence="9">
    <location>
        <begin position="314"/>
        <end position="331"/>
    </location>
</feature>
<feature type="transmembrane region" description="Helical" evidence="9">
    <location>
        <begin position="233"/>
        <end position="249"/>
    </location>
</feature>
<keyword evidence="6 9" id="KW-1133">Transmembrane helix</keyword>
<organism evidence="11 12">
    <name type="scientific">Methanothermobacter tenebrarum</name>
    <dbReference type="NCBI Taxonomy" id="680118"/>
    <lineage>
        <taxon>Archaea</taxon>
        <taxon>Methanobacteriati</taxon>
        <taxon>Methanobacteriota</taxon>
        <taxon>Methanomada group</taxon>
        <taxon>Methanobacteria</taxon>
        <taxon>Methanobacteriales</taxon>
        <taxon>Methanobacteriaceae</taxon>
        <taxon>Methanothermobacter</taxon>
    </lineage>
</organism>
<evidence type="ECO:0000256" key="8">
    <source>
        <dbReference type="SAM" id="MobiDB-lite"/>
    </source>
</evidence>
<feature type="transmembrane region" description="Helical" evidence="9">
    <location>
        <begin position="43"/>
        <end position="70"/>
    </location>
</feature>
<dbReference type="Pfam" id="PF13231">
    <property type="entry name" value="PMT_2"/>
    <property type="match status" value="1"/>
</dbReference>
<keyword evidence="7 9" id="KW-0472">Membrane</keyword>
<dbReference type="AlphaFoldDB" id="A0A328P8F0"/>
<name>A0A328P8F0_9EURY</name>
<dbReference type="GO" id="GO:0008610">
    <property type="term" value="P:lipid biosynthetic process"/>
    <property type="evidence" value="ECO:0007669"/>
    <property type="project" value="UniProtKB-ARBA"/>
</dbReference>
<keyword evidence="4" id="KW-0808">Transferase</keyword>
<dbReference type="PANTHER" id="PTHR33908:SF11">
    <property type="entry name" value="MEMBRANE PROTEIN"/>
    <property type="match status" value="1"/>
</dbReference>
<dbReference type="Proteomes" id="UP000249782">
    <property type="component" value="Unassembled WGS sequence"/>
</dbReference>
<proteinExistence type="predicted"/>